<dbReference type="Proteomes" id="UP001154061">
    <property type="component" value="Unassembled WGS sequence"/>
</dbReference>
<sequence>MIDIPDTLAHLEQPEYTGENRCLPCTAVNVVLGLALAVGLGVAVSVPVGALAFAAALLLIRVRGYLVPGTPTLTRRYLPERALELFDKSPRTGPTIETVSPDELAAVLTAADVATARGESIRLSAGFETRWDERLSSGGAAEPGSDELQSMLGAEEVDRLDDVAFVLDGIRRIRWESTAALAADTAAAPELRSRIDGWDDLGVDERRDLLTGLRLLRERCPGCGSEVRTTAERLEHCCRRPRIGISSVCAGCNEPVVELVASESSADPWLELAGVSDGP</sequence>
<dbReference type="InterPro" id="IPR058674">
    <property type="entry name" value="DUF8054_N"/>
</dbReference>
<dbReference type="RefSeq" id="WP_277520651.1">
    <property type="nucleotide sequence ID" value="NZ_JAMQOT010000002.1"/>
</dbReference>
<feature type="transmembrane region" description="Helical" evidence="1">
    <location>
        <begin position="30"/>
        <end position="60"/>
    </location>
</feature>
<evidence type="ECO:0000259" key="3">
    <source>
        <dbReference type="Pfam" id="PF26237"/>
    </source>
</evidence>
<feature type="domain" description="DUF8054" evidence="4">
    <location>
        <begin position="104"/>
        <end position="215"/>
    </location>
</feature>
<keyword evidence="1" id="KW-0472">Membrane</keyword>
<feature type="domain" description="DUF8054" evidence="3">
    <location>
        <begin position="218"/>
        <end position="258"/>
    </location>
</feature>
<dbReference type="AlphaFoldDB" id="A0A9Q4L086"/>
<protein>
    <submittedName>
        <fullName evidence="5">Uncharacterized protein</fullName>
    </submittedName>
</protein>
<proteinExistence type="predicted"/>
<keyword evidence="1" id="KW-1133">Transmembrane helix</keyword>
<dbReference type="Pfam" id="PF26236">
    <property type="entry name" value="DUF8054_N"/>
    <property type="match status" value="1"/>
</dbReference>
<evidence type="ECO:0000259" key="2">
    <source>
        <dbReference type="Pfam" id="PF26236"/>
    </source>
</evidence>
<dbReference type="Pfam" id="PF26237">
    <property type="entry name" value="DUF8054_C"/>
    <property type="match status" value="1"/>
</dbReference>
<keyword evidence="1" id="KW-0812">Transmembrane</keyword>
<evidence type="ECO:0000256" key="1">
    <source>
        <dbReference type="SAM" id="Phobius"/>
    </source>
</evidence>
<evidence type="ECO:0000313" key="6">
    <source>
        <dbReference type="Proteomes" id="UP001154061"/>
    </source>
</evidence>
<evidence type="ECO:0000259" key="4">
    <source>
        <dbReference type="Pfam" id="PF26238"/>
    </source>
</evidence>
<name>A0A9Q4L086_9EURY</name>
<organism evidence="5 6">
    <name type="scientific">Natrinema salsiterrestre</name>
    <dbReference type="NCBI Taxonomy" id="2950540"/>
    <lineage>
        <taxon>Archaea</taxon>
        <taxon>Methanobacteriati</taxon>
        <taxon>Methanobacteriota</taxon>
        <taxon>Stenosarchaea group</taxon>
        <taxon>Halobacteria</taxon>
        <taxon>Halobacteriales</taxon>
        <taxon>Natrialbaceae</taxon>
        <taxon>Natrinema</taxon>
    </lineage>
</organism>
<feature type="domain" description="DUF8054" evidence="2">
    <location>
        <begin position="9"/>
        <end position="88"/>
    </location>
</feature>
<accession>A0A9Q4L086</accession>
<dbReference type="EMBL" id="JAMQOT010000002">
    <property type="protein sequence ID" value="MDF9745177.1"/>
    <property type="molecule type" value="Genomic_DNA"/>
</dbReference>
<evidence type="ECO:0000313" key="5">
    <source>
        <dbReference type="EMBL" id="MDF9745177.1"/>
    </source>
</evidence>
<dbReference type="InterPro" id="IPR058775">
    <property type="entry name" value="DUF8054_M"/>
</dbReference>
<keyword evidence="6" id="KW-1185">Reference proteome</keyword>
<reference evidence="5" key="1">
    <citation type="submission" date="2022-06" db="EMBL/GenBank/DDBJ databases">
        <title>Natrinema sp. a new haloarchaeum isolate from saline soil.</title>
        <authorList>
            <person name="Strakova D."/>
            <person name="Galisteo C."/>
            <person name="Sanchez-Porro C."/>
            <person name="Ventosa A."/>
        </authorList>
    </citation>
    <scope>NUCLEOTIDE SEQUENCE</scope>
    <source>
        <strain evidence="5">S1CR25-10</strain>
    </source>
</reference>
<comment type="caution">
    <text evidence="5">The sequence shown here is derived from an EMBL/GenBank/DDBJ whole genome shotgun (WGS) entry which is preliminary data.</text>
</comment>
<gene>
    <name evidence="5" type="ORF">NDI89_06210</name>
</gene>
<dbReference type="InterPro" id="IPR058675">
    <property type="entry name" value="DUF8054_C"/>
</dbReference>
<dbReference type="Pfam" id="PF26238">
    <property type="entry name" value="DUF8054_M"/>
    <property type="match status" value="1"/>
</dbReference>